<dbReference type="PANTHER" id="PTHR24348">
    <property type="entry name" value="SERINE/THREONINE-PROTEIN KINASE UNC-51-RELATED"/>
    <property type="match status" value="1"/>
</dbReference>
<evidence type="ECO:0000259" key="4">
    <source>
        <dbReference type="PROSITE" id="PS50011"/>
    </source>
</evidence>
<evidence type="ECO:0000313" key="6">
    <source>
        <dbReference type="Proteomes" id="UP000267821"/>
    </source>
</evidence>
<dbReference type="GO" id="GO:0034727">
    <property type="term" value="P:piecemeal microautophagy of the nucleus"/>
    <property type="evidence" value="ECO:0007669"/>
    <property type="project" value="TreeGrafter"/>
</dbReference>
<dbReference type="GO" id="GO:0010508">
    <property type="term" value="P:positive regulation of autophagy"/>
    <property type="evidence" value="ECO:0007669"/>
    <property type="project" value="TreeGrafter"/>
</dbReference>
<organism evidence="5 6">
    <name type="scientific">Terfezia boudieri ATCC MYA-4762</name>
    <dbReference type="NCBI Taxonomy" id="1051890"/>
    <lineage>
        <taxon>Eukaryota</taxon>
        <taxon>Fungi</taxon>
        <taxon>Dikarya</taxon>
        <taxon>Ascomycota</taxon>
        <taxon>Pezizomycotina</taxon>
        <taxon>Pezizomycetes</taxon>
        <taxon>Pezizales</taxon>
        <taxon>Pezizaceae</taxon>
        <taxon>Terfezia</taxon>
    </lineage>
</organism>
<dbReference type="GO" id="GO:0004674">
    <property type="term" value="F:protein serine/threonine kinase activity"/>
    <property type="evidence" value="ECO:0007669"/>
    <property type="project" value="InterPro"/>
</dbReference>
<evidence type="ECO:0000256" key="2">
    <source>
        <dbReference type="ARBA" id="ARBA00030237"/>
    </source>
</evidence>
<dbReference type="AlphaFoldDB" id="A0A3N4LEN1"/>
<protein>
    <recommendedName>
        <fullName evidence="2">Autophagy-related protein 1</fullName>
    </recommendedName>
</protein>
<evidence type="ECO:0000313" key="5">
    <source>
        <dbReference type="EMBL" id="RPB19151.1"/>
    </source>
</evidence>
<dbReference type="GO" id="GO:0061709">
    <property type="term" value="P:reticulophagy"/>
    <property type="evidence" value="ECO:0007669"/>
    <property type="project" value="TreeGrafter"/>
</dbReference>
<comment type="subcellular location">
    <subcellularLocation>
        <location evidence="1">Preautophagosomal structure membrane</location>
        <topology evidence="1">Peripheral membrane protein</topology>
    </subcellularLocation>
</comment>
<feature type="domain" description="Protein kinase" evidence="4">
    <location>
        <begin position="67"/>
        <end position="152"/>
    </location>
</feature>
<dbReference type="GO" id="GO:0000045">
    <property type="term" value="P:autophagosome assembly"/>
    <property type="evidence" value="ECO:0007669"/>
    <property type="project" value="TreeGrafter"/>
</dbReference>
<reference evidence="5 6" key="1">
    <citation type="journal article" date="2018" name="Nat. Ecol. Evol.">
        <title>Pezizomycetes genomes reveal the molecular basis of ectomycorrhizal truffle lifestyle.</title>
        <authorList>
            <person name="Murat C."/>
            <person name="Payen T."/>
            <person name="Noel B."/>
            <person name="Kuo A."/>
            <person name="Morin E."/>
            <person name="Chen J."/>
            <person name="Kohler A."/>
            <person name="Krizsan K."/>
            <person name="Balestrini R."/>
            <person name="Da Silva C."/>
            <person name="Montanini B."/>
            <person name="Hainaut M."/>
            <person name="Levati E."/>
            <person name="Barry K.W."/>
            <person name="Belfiori B."/>
            <person name="Cichocki N."/>
            <person name="Clum A."/>
            <person name="Dockter R.B."/>
            <person name="Fauchery L."/>
            <person name="Guy J."/>
            <person name="Iotti M."/>
            <person name="Le Tacon F."/>
            <person name="Lindquist E.A."/>
            <person name="Lipzen A."/>
            <person name="Malagnac F."/>
            <person name="Mello A."/>
            <person name="Molinier V."/>
            <person name="Miyauchi S."/>
            <person name="Poulain J."/>
            <person name="Riccioni C."/>
            <person name="Rubini A."/>
            <person name="Sitrit Y."/>
            <person name="Splivallo R."/>
            <person name="Traeger S."/>
            <person name="Wang M."/>
            <person name="Zifcakova L."/>
            <person name="Wipf D."/>
            <person name="Zambonelli A."/>
            <person name="Paolocci F."/>
            <person name="Nowrousian M."/>
            <person name="Ottonello S."/>
            <person name="Baldrian P."/>
            <person name="Spatafora J.W."/>
            <person name="Henrissat B."/>
            <person name="Nagy L.G."/>
            <person name="Aury J.M."/>
            <person name="Wincker P."/>
            <person name="Grigoriev I.V."/>
            <person name="Bonfante P."/>
            <person name="Martin F.M."/>
        </authorList>
    </citation>
    <scope>NUCLEOTIDE SEQUENCE [LARGE SCALE GENOMIC DNA]</scope>
    <source>
        <strain evidence="5 6">ATCC MYA-4762</strain>
    </source>
</reference>
<dbReference type="InterPro" id="IPR000719">
    <property type="entry name" value="Prot_kinase_dom"/>
</dbReference>
<dbReference type="PROSITE" id="PS00107">
    <property type="entry name" value="PROTEIN_KINASE_ATP"/>
    <property type="match status" value="1"/>
</dbReference>
<sequence>MTIRTGGIGAPLPLGSSKSSATAPGLQNAFIENKSPKAKPIASAPPAAPAKLGAELAENLNEIKNKYTKDKKIGEGTYAIVYLGHTKTQPPTRVAIKKIKAQTILTSGLSMDAIREVKYLQELHHPNIILLLDVFSSKNQTSTLCSSFLTEI</sequence>
<keyword evidence="6" id="KW-1185">Reference proteome</keyword>
<keyword evidence="3" id="KW-0067">ATP-binding</keyword>
<gene>
    <name evidence="5" type="ORF">L211DRAFT_853427</name>
</gene>
<dbReference type="GO" id="GO:0005776">
    <property type="term" value="C:autophagosome"/>
    <property type="evidence" value="ECO:0007669"/>
    <property type="project" value="TreeGrafter"/>
</dbReference>
<dbReference type="EMBL" id="ML121596">
    <property type="protein sequence ID" value="RPB19151.1"/>
    <property type="molecule type" value="Genomic_DNA"/>
</dbReference>
<dbReference type="OrthoDB" id="1732493at2759"/>
<dbReference type="GO" id="GO:0005829">
    <property type="term" value="C:cytosol"/>
    <property type="evidence" value="ECO:0007669"/>
    <property type="project" value="TreeGrafter"/>
</dbReference>
<dbReference type="PANTHER" id="PTHR24348:SF73">
    <property type="entry name" value="SI:CH211-63O20.7"/>
    <property type="match status" value="1"/>
</dbReference>
<dbReference type="InterPro" id="IPR017441">
    <property type="entry name" value="Protein_kinase_ATP_BS"/>
</dbReference>
<dbReference type="Pfam" id="PF00069">
    <property type="entry name" value="Pkinase"/>
    <property type="match status" value="1"/>
</dbReference>
<dbReference type="InterPro" id="IPR045269">
    <property type="entry name" value="Atg1-like"/>
</dbReference>
<keyword evidence="3" id="KW-0547">Nucleotide-binding</keyword>
<dbReference type="SUPFAM" id="SSF56112">
    <property type="entry name" value="Protein kinase-like (PK-like)"/>
    <property type="match status" value="1"/>
</dbReference>
<dbReference type="PROSITE" id="PS50011">
    <property type="entry name" value="PROTEIN_KINASE_DOM"/>
    <property type="match status" value="1"/>
</dbReference>
<name>A0A3N4LEN1_9PEZI</name>
<dbReference type="InterPro" id="IPR011009">
    <property type="entry name" value="Kinase-like_dom_sf"/>
</dbReference>
<proteinExistence type="predicted"/>
<dbReference type="GO" id="GO:0034045">
    <property type="term" value="C:phagophore assembly site membrane"/>
    <property type="evidence" value="ECO:0007669"/>
    <property type="project" value="UniProtKB-SubCell"/>
</dbReference>
<dbReference type="GO" id="GO:0005524">
    <property type="term" value="F:ATP binding"/>
    <property type="evidence" value="ECO:0007669"/>
    <property type="project" value="UniProtKB-UniRule"/>
</dbReference>
<dbReference type="Gene3D" id="3.30.200.20">
    <property type="entry name" value="Phosphorylase Kinase, domain 1"/>
    <property type="match status" value="1"/>
</dbReference>
<feature type="binding site" evidence="3">
    <location>
        <position position="98"/>
    </location>
    <ligand>
        <name>ATP</name>
        <dbReference type="ChEBI" id="CHEBI:30616"/>
    </ligand>
</feature>
<evidence type="ECO:0000256" key="1">
    <source>
        <dbReference type="ARBA" id="ARBA00004623"/>
    </source>
</evidence>
<evidence type="ECO:0000256" key="3">
    <source>
        <dbReference type="PROSITE-ProRule" id="PRU10141"/>
    </source>
</evidence>
<dbReference type="InParanoid" id="A0A3N4LEN1"/>
<dbReference type="STRING" id="1051890.A0A3N4LEN1"/>
<dbReference type="GO" id="GO:0042594">
    <property type="term" value="P:response to starvation"/>
    <property type="evidence" value="ECO:0007669"/>
    <property type="project" value="TreeGrafter"/>
</dbReference>
<dbReference type="Proteomes" id="UP000267821">
    <property type="component" value="Unassembled WGS sequence"/>
</dbReference>
<accession>A0A3N4LEN1</accession>
<dbReference type="GO" id="GO:0000422">
    <property type="term" value="P:autophagy of mitochondrion"/>
    <property type="evidence" value="ECO:0007669"/>
    <property type="project" value="TreeGrafter"/>
</dbReference>